<accession>A0A4Q9H3P8</accession>
<dbReference type="OrthoDB" id="228033at2"/>
<gene>
    <name evidence="3" type="ORF">EYS42_11630</name>
</gene>
<dbReference type="EMBL" id="SIXI01000004">
    <property type="protein sequence ID" value="TBO30334.1"/>
    <property type="molecule type" value="Genomic_DNA"/>
</dbReference>
<name>A0A4Q9H3P8_9BURK</name>
<dbReference type="AlphaFoldDB" id="A0A4Q9H3P8"/>
<keyword evidence="4" id="KW-1185">Reference proteome</keyword>
<dbReference type="Proteomes" id="UP000292120">
    <property type="component" value="Unassembled WGS sequence"/>
</dbReference>
<sequence length="551" mass="60034">MTEPTPQRVWRMTCSFCGAPVELKSPASVMAVCSYCKSTLLRDGDSLRRVGQTSDVFHDHSPLSLGCTGRWQARSFVAVGRVQWSAPDEAGRPDGSRWTEWNLLFDDGRTAWLSEDNGTCVVTESVTPCPPVPQPKALTPGASVSLLGTSWTVTWNVQAECVAAQGELSRRPDFGHRQPLVELRNPAGEVMALEWAPEGPEAYRGQSVALADLGLLAADGAPVTAADEGGEKRLVAREAQRPGRGVECPHCGSAVEVKLSQSVSVACGHCHAVITLKDGELEGLAHHQDLVTLDSQLPLGCVGRLSLGDTRRSWQVVGVRERRQVAVVQGEPVYFWREYLLYNQTEGFAFLTEADEQWTLSASLTGAPKVDGERAQYKGTWYKRMEAYEAITTAVLGEFYWRVQREERSLNVDYQGTGGQAHRRLYSEATGQELHWSAGRTLRDDEVRKAFGLPERKVSVLHKLSEQAQTAMGEDVTDLGVGGWLIVLAFIGFIVYVFVQPDECDRIADLYGAQSVEHQRCLAEQGSGSSGGSSGGHGGSYGGYSSGGFHK</sequence>
<evidence type="ECO:0000313" key="4">
    <source>
        <dbReference type="Proteomes" id="UP000292120"/>
    </source>
</evidence>
<feature type="domain" description="DUF4178" evidence="2">
    <location>
        <begin position="65"/>
        <end position="208"/>
    </location>
</feature>
<keyword evidence="1" id="KW-0472">Membrane</keyword>
<evidence type="ECO:0000256" key="1">
    <source>
        <dbReference type="SAM" id="Phobius"/>
    </source>
</evidence>
<feature type="domain" description="DUF4178" evidence="2">
    <location>
        <begin position="313"/>
        <end position="442"/>
    </location>
</feature>
<protein>
    <submittedName>
        <fullName evidence="3">DUF4178 domain-containing protein</fullName>
    </submittedName>
</protein>
<dbReference type="Pfam" id="PF13785">
    <property type="entry name" value="DUF4178"/>
    <property type="match status" value="2"/>
</dbReference>
<organism evidence="3 4">
    <name type="scientific">Aquabacterium lacunae</name>
    <dbReference type="NCBI Taxonomy" id="2528630"/>
    <lineage>
        <taxon>Bacteria</taxon>
        <taxon>Pseudomonadati</taxon>
        <taxon>Pseudomonadota</taxon>
        <taxon>Betaproteobacteria</taxon>
        <taxon>Burkholderiales</taxon>
        <taxon>Aquabacterium</taxon>
    </lineage>
</organism>
<reference evidence="3 4" key="1">
    <citation type="submission" date="2019-02" db="EMBL/GenBank/DDBJ databases">
        <title>Aquabacterium sp. strain KMB7.</title>
        <authorList>
            <person name="Chen W.-M."/>
        </authorList>
    </citation>
    <scope>NUCLEOTIDE SEQUENCE [LARGE SCALE GENOMIC DNA]</scope>
    <source>
        <strain evidence="3 4">KMB7</strain>
    </source>
</reference>
<feature type="transmembrane region" description="Helical" evidence="1">
    <location>
        <begin position="479"/>
        <end position="499"/>
    </location>
</feature>
<evidence type="ECO:0000313" key="3">
    <source>
        <dbReference type="EMBL" id="TBO30334.1"/>
    </source>
</evidence>
<dbReference type="RefSeq" id="WP_130968326.1">
    <property type="nucleotide sequence ID" value="NZ_SIXI01000004.1"/>
</dbReference>
<proteinExistence type="predicted"/>
<keyword evidence="1" id="KW-0812">Transmembrane</keyword>
<comment type="caution">
    <text evidence="3">The sequence shown here is derived from an EMBL/GenBank/DDBJ whole genome shotgun (WGS) entry which is preliminary data.</text>
</comment>
<dbReference type="InterPro" id="IPR025235">
    <property type="entry name" value="DUF4178"/>
</dbReference>
<keyword evidence="1" id="KW-1133">Transmembrane helix</keyword>
<evidence type="ECO:0000259" key="2">
    <source>
        <dbReference type="Pfam" id="PF13785"/>
    </source>
</evidence>